<dbReference type="InterPro" id="IPR023885">
    <property type="entry name" value="4Fe4S-binding_SPASM_dom"/>
</dbReference>
<sequence>FTQFMTTGFGVKNRHLEPSLDEVKRAMEYRAKKLGAHWLRIGASDIGMFFCRTAISIKCYGDVTPCQCLDDLAVGSVYQKRLTQIFEENRDALLFNDRVKGFCGESCENRDVCFGCRARAYHYTGDVMASDPKCWLNPAAKAYYFREA</sequence>
<dbReference type="InterPro" id="IPR050377">
    <property type="entry name" value="Radical_SAM_PqqE_MftC-like"/>
</dbReference>
<evidence type="ECO:0000259" key="1">
    <source>
        <dbReference type="Pfam" id="PF13186"/>
    </source>
</evidence>
<organism evidence="2 3">
    <name type="scientific">Tectimicrobiota bacterium</name>
    <dbReference type="NCBI Taxonomy" id="2528274"/>
    <lineage>
        <taxon>Bacteria</taxon>
        <taxon>Pseudomonadati</taxon>
        <taxon>Nitrospinota/Tectimicrobiota group</taxon>
        <taxon>Candidatus Tectimicrobiota</taxon>
    </lineage>
</organism>
<dbReference type="AlphaFoldDB" id="A0A932CP29"/>
<proteinExistence type="predicted"/>
<dbReference type="PANTHER" id="PTHR11228:SF7">
    <property type="entry name" value="PQQA PEPTIDE CYCLASE"/>
    <property type="match status" value="1"/>
</dbReference>
<feature type="domain" description="4Fe4S-binding SPASM" evidence="1">
    <location>
        <begin position="52"/>
        <end position="96"/>
    </location>
</feature>
<dbReference type="EMBL" id="JACPRF010000263">
    <property type="protein sequence ID" value="MBI2876941.1"/>
    <property type="molecule type" value="Genomic_DNA"/>
</dbReference>
<dbReference type="Gene3D" id="3.20.20.70">
    <property type="entry name" value="Aldolase class I"/>
    <property type="match status" value="1"/>
</dbReference>
<dbReference type="Pfam" id="PF13186">
    <property type="entry name" value="SPASM"/>
    <property type="match status" value="1"/>
</dbReference>
<evidence type="ECO:0000313" key="3">
    <source>
        <dbReference type="Proteomes" id="UP000769766"/>
    </source>
</evidence>
<evidence type="ECO:0000313" key="2">
    <source>
        <dbReference type="EMBL" id="MBI2876941.1"/>
    </source>
</evidence>
<feature type="non-terminal residue" evidence="2">
    <location>
        <position position="1"/>
    </location>
</feature>
<name>A0A932CP29_UNCTE</name>
<dbReference type="Proteomes" id="UP000769766">
    <property type="component" value="Unassembled WGS sequence"/>
</dbReference>
<dbReference type="InterPro" id="IPR013785">
    <property type="entry name" value="Aldolase_TIM"/>
</dbReference>
<protein>
    <recommendedName>
        <fullName evidence="1">4Fe4S-binding SPASM domain-containing protein</fullName>
    </recommendedName>
</protein>
<comment type="caution">
    <text evidence="2">The sequence shown here is derived from an EMBL/GenBank/DDBJ whole genome shotgun (WGS) entry which is preliminary data.</text>
</comment>
<gene>
    <name evidence="2" type="ORF">HYY20_08670</name>
</gene>
<dbReference type="PANTHER" id="PTHR11228">
    <property type="entry name" value="RADICAL SAM DOMAIN PROTEIN"/>
    <property type="match status" value="1"/>
</dbReference>
<reference evidence="2" key="1">
    <citation type="submission" date="2020-07" db="EMBL/GenBank/DDBJ databases">
        <title>Huge and variable diversity of episymbiotic CPR bacteria and DPANN archaea in groundwater ecosystems.</title>
        <authorList>
            <person name="He C.Y."/>
            <person name="Keren R."/>
            <person name="Whittaker M."/>
            <person name="Farag I.F."/>
            <person name="Doudna J."/>
            <person name="Cate J.H.D."/>
            <person name="Banfield J.F."/>
        </authorList>
    </citation>
    <scope>NUCLEOTIDE SEQUENCE</scope>
    <source>
        <strain evidence="2">NC_groundwater_672_Ag_B-0.1um_62_36</strain>
    </source>
</reference>
<accession>A0A932CP29</accession>